<protein>
    <submittedName>
        <fullName evidence="2">Uncharacterized protein</fullName>
    </submittedName>
</protein>
<name>A0AAD7TPB2_9APHY</name>
<gene>
    <name evidence="2" type="ORF">ONZ51_g8072</name>
</gene>
<comment type="caution">
    <text evidence="2">The sequence shown here is derived from an EMBL/GenBank/DDBJ whole genome shotgun (WGS) entry which is preliminary data.</text>
</comment>
<reference evidence="2" key="1">
    <citation type="submission" date="2022-11" db="EMBL/GenBank/DDBJ databases">
        <title>Genome Sequence of Cubamyces cubensis.</title>
        <authorList>
            <person name="Buettner E."/>
        </authorList>
    </citation>
    <scope>NUCLEOTIDE SEQUENCE</scope>
    <source>
        <strain evidence="2">MPL-01</strain>
    </source>
</reference>
<sequence length="105" mass="12219">MPPSVLIYLQARKRQSYLRRFVNDWVTEELVKQYLKNRRVYYRRTSMHYDNEDDVPNPGNSNNTVQQLPHVDDIVDIEPEEAGLDDDIKNDKGEGPSGSHASDEE</sequence>
<dbReference type="Proteomes" id="UP001215151">
    <property type="component" value="Unassembled WGS sequence"/>
</dbReference>
<evidence type="ECO:0000313" key="2">
    <source>
        <dbReference type="EMBL" id="KAJ8473113.1"/>
    </source>
</evidence>
<evidence type="ECO:0000313" key="3">
    <source>
        <dbReference type="Proteomes" id="UP001215151"/>
    </source>
</evidence>
<organism evidence="2 3">
    <name type="scientific">Trametes cubensis</name>
    <dbReference type="NCBI Taxonomy" id="1111947"/>
    <lineage>
        <taxon>Eukaryota</taxon>
        <taxon>Fungi</taxon>
        <taxon>Dikarya</taxon>
        <taxon>Basidiomycota</taxon>
        <taxon>Agaricomycotina</taxon>
        <taxon>Agaricomycetes</taxon>
        <taxon>Polyporales</taxon>
        <taxon>Polyporaceae</taxon>
        <taxon>Trametes</taxon>
    </lineage>
</organism>
<feature type="region of interest" description="Disordered" evidence="1">
    <location>
        <begin position="49"/>
        <end position="105"/>
    </location>
</feature>
<accession>A0AAD7TPB2</accession>
<evidence type="ECO:0000256" key="1">
    <source>
        <dbReference type="SAM" id="MobiDB-lite"/>
    </source>
</evidence>
<feature type="compositionally biased region" description="Polar residues" evidence="1">
    <location>
        <begin position="58"/>
        <end position="67"/>
    </location>
</feature>
<feature type="compositionally biased region" description="Acidic residues" evidence="1">
    <location>
        <begin position="74"/>
        <end position="85"/>
    </location>
</feature>
<proteinExistence type="predicted"/>
<keyword evidence="3" id="KW-1185">Reference proteome</keyword>
<dbReference type="EMBL" id="JAPEVG010000234">
    <property type="protein sequence ID" value="KAJ8473113.1"/>
    <property type="molecule type" value="Genomic_DNA"/>
</dbReference>
<dbReference type="AlphaFoldDB" id="A0AAD7TPB2"/>